<dbReference type="GO" id="GO:0005773">
    <property type="term" value="C:vacuole"/>
    <property type="evidence" value="ECO:0007669"/>
    <property type="project" value="GOC"/>
</dbReference>
<protein>
    <recommendedName>
        <fullName evidence="3">legumain</fullName>
        <ecNumber evidence="3">3.4.22.34</ecNumber>
    </recommendedName>
</protein>
<evidence type="ECO:0000256" key="8">
    <source>
        <dbReference type="PIRSR" id="PIRSR019663-1"/>
    </source>
</evidence>
<evidence type="ECO:0000256" key="4">
    <source>
        <dbReference type="ARBA" id="ARBA00022670"/>
    </source>
</evidence>
<dbReference type="GO" id="GO:0051603">
    <property type="term" value="P:proteolysis involved in protein catabolic process"/>
    <property type="evidence" value="ECO:0007669"/>
    <property type="project" value="TreeGrafter"/>
</dbReference>
<evidence type="ECO:0000256" key="9">
    <source>
        <dbReference type="SAM" id="SignalP"/>
    </source>
</evidence>
<dbReference type="Gene3D" id="3.40.50.1460">
    <property type="match status" value="1"/>
</dbReference>
<dbReference type="EMBL" id="LDAU01000129">
    <property type="protein sequence ID" value="KRX03666.1"/>
    <property type="molecule type" value="Genomic_DNA"/>
</dbReference>
<dbReference type="InParanoid" id="A0A0V0QN27"/>
<comment type="caution">
    <text evidence="10">The sequence shown here is derived from an EMBL/GenBank/DDBJ whole genome shotgun (WGS) entry which is preliminary data.</text>
</comment>
<evidence type="ECO:0000256" key="6">
    <source>
        <dbReference type="ARBA" id="ARBA00022801"/>
    </source>
</evidence>
<accession>A0A0V0QN27</accession>
<reference evidence="10 11" key="1">
    <citation type="journal article" date="2015" name="Sci. Rep.">
        <title>Genome of the facultative scuticociliatosis pathogen Pseudocohnilembus persalinus provides insight into its virulence through horizontal gene transfer.</title>
        <authorList>
            <person name="Xiong J."/>
            <person name="Wang G."/>
            <person name="Cheng J."/>
            <person name="Tian M."/>
            <person name="Pan X."/>
            <person name="Warren A."/>
            <person name="Jiang C."/>
            <person name="Yuan D."/>
            <person name="Miao W."/>
        </authorList>
    </citation>
    <scope>NUCLEOTIDE SEQUENCE [LARGE SCALE GENOMIC DNA]</scope>
    <source>
        <strain evidence="10">36N120E</strain>
    </source>
</reference>
<feature type="active site" evidence="8">
    <location>
        <position position="143"/>
    </location>
</feature>
<evidence type="ECO:0000313" key="11">
    <source>
        <dbReference type="Proteomes" id="UP000054937"/>
    </source>
</evidence>
<dbReference type="OrthoDB" id="416370at2759"/>
<evidence type="ECO:0000313" key="10">
    <source>
        <dbReference type="EMBL" id="KRX03666.1"/>
    </source>
</evidence>
<dbReference type="Gene3D" id="1.10.132.130">
    <property type="match status" value="1"/>
</dbReference>
<dbReference type="PRINTS" id="PR00776">
    <property type="entry name" value="HEMOGLOBNASE"/>
</dbReference>
<keyword evidence="7" id="KW-0788">Thiol protease</keyword>
<dbReference type="GO" id="GO:0006624">
    <property type="term" value="P:vacuolar protein processing"/>
    <property type="evidence" value="ECO:0007669"/>
    <property type="project" value="TreeGrafter"/>
</dbReference>
<evidence type="ECO:0000256" key="2">
    <source>
        <dbReference type="ARBA" id="ARBA00009941"/>
    </source>
</evidence>
<organism evidence="10 11">
    <name type="scientific">Pseudocohnilembus persalinus</name>
    <name type="common">Ciliate</name>
    <dbReference type="NCBI Taxonomy" id="266149"/>
    <lineage>
        <taxon>Eukaryota</taxon>
        <taxon>Sar</taxon>
        <taxon>Alveolata</taxon>
        <taxon>Ciliophora</taxon>
        <taxon>Intramacronucleata</taxon>
        <taxon>Oligohymenophorea</taxon>
        <taxon>Scuticociliatia</taxon>
        <taxon>Philasterida</taxon>
        <taxon>Pseudocohnilembidae</taxon>
        <taxon>Pseudocohnilembus</taxon>
    </lineage>
</organism>
<dbReference type="PIRSF" id="PIRSF019663">
    <property type="entry name" value="Legumain"/>
    <property type="match status" value="1"/>
</dbReference>
<evidence type="ECO:0000256" key="3">
    <source>
        <dbReference type="ARBA" id="ARBA00012628"/>
    </source>
</evidence>
<keyword evidence="5 9" id="KW-0732">Signal</keyword>
<keyword evidence="11" id="KW-1185">Reference proteome</keyword>
<dbReference type="OMA" id="MQACPTI"/>
<comment type="similarity">
    <text evidence="2">Belongs to the peptidase C13 family.</text>
</comment>
<dbReference type="GO" id="GO:0004197">
    <property type="term" value="F:cysteine-type endopeptidase activity"/>
    <property type="evidence" value="ECO:0007669"/>
    <property type="project" value="UniProtKB-EC"/>
</dbReference>
<dbReference type="InterPro" id="IPR046427">
    <property type="entry name" value="Legumain_prodom_sf"/>
</dbReference>
<dbReference type="FunFam" id="3.40.50.1460:FF:000006">
    <property type="entry name" value="Legumain"/>
    <property type="match status" value="1"/>
</dbReference>
<name>A0A0V0QN27_PSEPJ</name>
<dbReference type="Proteomes" id="UP000054937">
    <property type="component" value="Unassembled WGS sequence"/>
</dbReference>
<sequence>MNIKLTLLVIFSILLCARADNYAVIVAGSNGFSNYRHQADACHAYNLLISNGVPADNIILMAYNDIAFNTENPLQGELHNAPSGDKPGRNFYKDCVFDYEGDDVTKDNYFAVLKGNKDAVVGGSGRVLESGPNDEVFLVYSDHGNQGFVCFPNPNNKPSSEVYLYADELLEVLQDMYQAKKYQTLAYYMSACHSGSMFQDLPDDINVYALTAANASQSGWGCFCPPGGDKVRSVKIDTCLSSQFPASWLYNSEFFNTNKESLQTQYELVKTTTTSSEVQQWGTFDFVQWPISKFMGGKNQDSKILGASLMQRIFSFYENMKGQIELFEGINEHVEEQRHIETNYVMRRYKKSPTQENYHKLQEMLAQNSKFDQIFKSFIEKHQLEQSYEGKTNFDCYKKAILSLENQCGQFNDYGLHFAQYLYQYCGKYADLQQELVFDC</sequence>
<feature type="signal peptide" evidence="9">
    <location>
        <begin position="1"/>
        <end position="19"/>
    </location>
</feature>
<feature type="chain" id="PRO_5006867517" description="legumain" evidence="9">
    <location>
        <begin position="20"/>
        <end position="440"/>
    </location>
</feature>
<dbReference type="PANTHER" id="PTHR12000">
    <property type="entry name" value="HEMOGLOBINASE FAMILY MEMBER"/>
    <property type="match status" value="1"/>
</dbReference>
<dbReference type="PANTHER" id="PTHR12000:SF42">
    <property type="entry name" value="LEGUMAIN"/>
    <property type="match status" value="1"/>
</dbReference>
<dbReference type="Pfam" id="PF01650">
    <property type="entry name" value="Peptidase_C13"/>
    <property type="match status" value="1"/>
</dbReference>
<keyword evidence="4" id="KW-0645">Protease</keyword>
<comment type="catalytic activity">
    <reaction evidence="1">
        <text>Hydrolysis of proteins and small molecule substrates at -Asn-|-Xaa- bonds.</text>
        <dbReference type="EC" id="3.4.22.34"/>
    </reaction>
</comment>
<keyword evidence="6" id="KW-0378">Hydrolase</keyword>
<dbReference type="AlphaFoldDB" id="A0A0V0QN27"/>
<dbReference type="InterPro" id="IPR001096">
    <property type="entry name" value="Peptidase_C13"/>
</dbReference>
<feature type="active site" description="Nucleophile" evidence="8">
    <location>
        <position position="192"/>
    </location>
</feature>
<proteinExistence type="inferred from homology"/>
<evidence type="ECO:0000256" key="5">
    <source>
        <dbReference type="ARBA" id="ARBA00022729"/>
    </source>
</evidence>
<gene>
    <name evidence="10" type="ORF">PPERSA_04218</name>
</gene>
<evidence type="ECO:0000256" key="1">
    <source>
        <dbReference type="ARBA" id="ARBA00000810"/>
    </source>
</evidence>
<evidence type="ECO:0000256" key="7">
    <source>
        <dbReference type="ARBA" id="ARBA00022807"/>
    </source>
</evidence>
<dbReference type="EC" id="3.4.22.34" evidence="3"/>